<evidence type="ECO:0000313" key="5">
    <source>
        <dbReference type="Proteomes" id="UP000324021"/>
    </source>
</evidence>
<feature type="region of interest" description="Disordered" evidence="1">
    <location>
        <begin position="135"/>
        <end position="174"/>
    </location>
</feature>
<evidence type="ECO:0000313" key="4">
    <source>
        <dbReference type="Proteomes" id="UP000199320"/>
    </source>
</evidence>
<evidence type="ECO:0000313" key="3">
    <source>
        <dbReference type="EMBL" id="SET92816.1"/>
    </source>
</evidence>
<dbReference type="AlphaFoldDB" id="A0A1I0I8D4"/>
<feature type="compositionally biased region" description="Basic and acidic residues" evidence="1">
    <location>
        <begin position="150"/>
        <end position="159"/>
    </location>
</feature>
<protein>
    <submittedName>
        <fullName evidence="3">Uncharacterized protein</fullName>
    </submittedName>
</protein>
<dbReference type="EMBL" id="FOIC01000017">
    <property type="protein sequence ID" value="SET92816.1"/>
    <property type="molecule type" value="Genomic_DNA"/>
</dbReference>
<dbReference type="EMBL" id="FMZP01000029">
    <property type="protein sequence ID" value="SDD54270.1"/>
    <property type="molecule type" value="Genomic_DNA"/>
</dbReference>
<dbReference type="Proteomes" id="UP000324021">
    <property type="component" value="Unassembled WGS sequence"/>
</dbReference>
<sequence length="252" mass="27460">MSDDFRKVRGTANDQSASVVTACAASDISRIEDRVIRLRQGHTGGWDLVFDNNRDGRPKPILYNFVTLVPMPSTRRSILATCTTGIGALAGCISTEKPTADGSWPRRTLIDILLRVYAEESRAVGVSGLQPWTPPLHGSSRLTQPSWPVADRRSRERSSRAAHQKSSISEDGAKPPLLLSSASLTPSCCFCQQGVVDALTYLELSSGLLRLTGTGTNPSRIRVHHVGVSNTVSLGWRVDRLRRLFGIRSVPT</sequence>
<organism evidence="3 4">
    <name type="scientific">Natrinema hispanicum</name>
    <dbReference type="NCBI Taxonomy" id="392421"/>
    <lineage>
        <taxon>Archaea</taxon>
        <taxon>Methanobacteriati</taxon>
        <taxon>Methanobacteriota</taxon>
        <taxon>Stenosarchaea group</taxon>
        <taxon>Halobacteria</taxon>
        <taxon>Halobacteriales</taxon>
        <taxon>Natrialbaceae</taxon>
        <taxon>Natrinema</taxon>
    </lineage>
</organism>
<accession>A0A1I0I8D4</accession>
<dbReference type="Proteomes" id="UP000199320">
    <property type="component" value="Unassembled WGS sequence"/>
</dbReference>
<proteinExistence type="predicted"/>
<reference evidence="4 5" key="2">
    <citation type="submission" date="2016-10" db="EMBL/GenBank/DDBJ databases">
        <authorList>
            <person name="Varghese N."/>
            <person name="Submissions S."/>
        </authorList>
    </citation>
    <scope>NUCLEOTIDE SEQUENCE [LARGE SCALE GENOMIC DNA]</scope>
    <source>
        <strain evidence="2 5">CDM_1</strain>
        <strain evidence="4">CDM_6</strain>
    </source>
</reference>
<evidence type="ECO:0000256" key="1">
    <source>
        <dbReference type="SAM" id="MobiDB-lite"/>
    </source>
</evidence>
<evidence type="ECO:0000313" key="2">
    <source>
        <dbReference type="EMBL" id="SDD54270.1"/>
    </source>
</evidence>
<reference evidence="3" key="1">
    <citation type="submission" date="2016-10" db="EMBL/GenBank/DDBJ databases">
        <authorList>
            <person name="de Groot N.N."/>
        </authorList>
    </citation>
    <scope>NUCLEOTIDE SEQUENCE [LARGE SCALE GENOMIC DNA]</scope>
    <source>
        <strain evidence="3">CDM_6</strain>
    </source>
</reference>
<keyword evidence="4" id="KW-1185">Reference proteome</keyword>
<gene>
    <name evidence="3" type="ORF">SAMN04488694_11755</name>
    <name evidence="2" type="ORF">SAMN05192552_102925</name>
</gene>
<name>A0A1I0I8D4_9EURY</name>